<evidence type="ECO:0000313" key="1">
    <source>
        <dbReference type="EMBL" id="GET40007.1"/>
    </source>
</evidence>
<gene>
    <name evidence="1" type="ORF">MiSe_47800</name>
</gene>
<evidence type="ECO:0008006" key="3">
    <source>
        <dbReference type="Google" id="ProtNLM"/>
    </source>
</evidence>
<name>A0AAV3XAW1_9CYAN</name>
<sequence length="72" mass="8522">MGRYNFMLLMPADKKSLRIYLTSDIERILRVLSAIKNQSISETVQIELEEHFAKPDNLDLIEYHKIDEIKEN</sequence>
<comment type="caution">
    <text evidence="1">The sequence shown here is derived from an EMBL/GenBank/DDBJ whole genome shotgun (WGS) entry which is preliminary data.</text>
</comment>
<dbReference type="Proteomes" id="UP001050975">
    <property type="component" value="Unassembled WGS sequence"/>
</dbReference>
<dbReference type="AlphaFoldDB" id="A0AAV3XAW1"/>
<reference evidence="1" key="1">
    <citation type="submission" date="2019-10" db="EMBL/GenBank/DDBJ databases">
        <title>Draft genome sequece of Microseira wollei NIES-4236.</title>
        <authorList>
            <person name="Yamaguchi H."/>
            <person name="Suzuki S."/>
            <person name="Kawachi M."/>
        </authorList>
    </citation>
    <scope>NUCLEOTIDE SEQUENCE</scope>
    <source>
        <strain evidence="1">NIES-4236</strain>
    </source>
</reference>
<keyword evidence="2" id="KW-1185">Reference proteome</keyword>
<proteinExistence type="predicted"/>
<accession>A0AAV3XAW1</accession>
<protein>
    <recommendedName>
        <fullName evidence="3">Relaxosome protein TraY</fullName>
    </recommendedName>
</protein>
<dbReference type="EMBL" id="BLAY01000080">
    <property type="protein sequence ID" value="GET40007.1"/>
    <property type="molecule type" value="Genomic_DNA"/>
</dbReference>
<evidence type="ECO:0000313" key="2">
    <source>
        <dbReference type="Proteomes" id="UP001050975"/>
    </source>
</evidence>
<organism evidence="1 2">
    <name type="scientific">Microseira wollei NIES-4236</name>
    <dbReference type="NCBI Taxonomy" id="2530354"/>
    <lineage>
        <taxon>Bacteria</taxon>
        <taxon>Bacillati</taxon>
        <taxon>Cyanobacteriota</taxon>
        <taxon>Cyanophyceae</taxon>
        <taxon>Oscillatoriophycideae</taxon>
        <taxon>Aerosakkonematales</taxon>
        <taxon>Aerosakkonemataceae</taxon>
        <taxon>Microseira</taxon>
    </lineage>
</organism>